<dbReference type="PANTHER" id="PTHR31970">
    <property type="match status" value="1"/>
</dbReference>
<evidence type="ECO:0000256" key="1">
    <source>
        <dbReference type="SAM" id="Phobius"/>
    </source>
</evidence>
<keyword evidence="1" id="KW-1133">Transmembrane helix</keyword>
<feature type="transmembrane region" description="Helical" evidence="1">
    <location>
        <begin position="227"/>
        <end position="246"/>
    </location>
</feature>
<feature type="transmembrane region" description="Helical" evidence="1">
    <location>
        <begin position="420"/>
        <end position="448"/>
    </location>
</feature>
<feature type="transmembrane region" description="Helical" evidence="1">
    <location>
        <begin position="358"/>
        <end position="379"/>
    </location>
</feature>
<dbReference type="PANTHER" id="PTHR31970:SF9">
    <property type="entry name" value="MOLYBDATE TRANSPORTER 2"/>
    <property type="match status" value="1"/>
</dbReference>
<keyword evidence="1" id="KW-0472">Membrane</keyword>
<keyword evidence="3" id="KW-1185">Reference proteome</keyword>
<feature type="transmembrane region" description="Helical" evidence="1">
    <location>
        <begin position="386"/>
        <end position="408"/>
    </location>
</feature>
<feature type="transmembrane region" description="Helical" evidence="1">
    <location>
        <begin position="129"/>
        <end position="152"/>
    </location>
</feature>
<gene>
    <name evidence="2" type="ORF">Ae201684_009018</name>
</gene>
<dbReference type="Proteomes" id="UP000481153">
    <property type="component" value="Unassembled WGS sequence"/>
</dbReference>
<proteinExistence type="predicted"/>
<dbReference type="VEuPathDB" id="FungiDB:AeMF1_003300"/>
<name>A0A6G0X2W8_9STRA</name>
<feature type="transmembrane region" description="Helical" evidence="1">
    <location>
        <begin position="201"/>
        <end position="220"/>
    </location>
</feature>
<dbReference type="InterPro" id="IPR031563">
    <property type="entry name" value="MOT1/MOT2"/>
</dbReference>
<dbReference type="AlphaFoldDB" id="A0A6G0X2W8"/>
<feature type="transmembrane region" description="Helical" evidence="1">
    <location>
        <begin position="279"/>
        <end position="299"/>
    </location>
</feature>
<evidence type="ECO:0000313" key="2">
    <source>
        <dbReference type="EMBL" id="KAF0734150.1"/>
    </source>
</evidence>
<protein>
    <recommendedName>
        <fullName evidence="4">SLC26A/SulP transporter domain-containing protein</fullName>
    </recommendedName>
</protein>
<comment type="caution">
    <text evidence="2">The sequence shown here is derived from an EMBL/GenBank/DDBJ whole genome shotgun (WGS) entry which is preliminary data.</text>
</comment>
<dbReference type="Pfam" id="PF16983">
    <property type="entry name" value="MFS_MOT1"/>
    <property type="match status" value="2"/>
</dbReference>
<dbReference type="GO" id="GO:0015098">
    <property type="term" value="F:molybdate ion transmembrane transporter activity"/>
    <property type="evidence" value="ECO:0007669"/>
    <property type="project" value="InterPro"/>
</dbReference>
<evidence type="ECO:0008006" key="4">
    <source>
        <dbReference type="Google" id="ProtNLM"/>
    </source>
</evidence>
<evidence type="ECO:0000313" key="3">
    <source>
        <dbReference type="Proteomes" id="UP000481153"/>
    </source>
</evidence>
<feature type="transmembrane region" description="Helical" evidence="1">
    <location>
        <begin position="79"/>
        <end position="99"/>
    </location>
</feature>
<organism evidence="2 3">
    <name type="scientific">Aphanomyces euteiches</name>
    <dbReference type="NCBI Taxonomy" id="100861"/>
    <lineage>
        <taxon>Eukaryota</taxon>
        <taxon>Sar</taxon>
        <taxon>Stramenopiles</taxon>
        <taxon>Oomycota</taxon>
        <taxon>Saprolegniomycetes</taxon>
        <taxon>Saprolegniales</taxon>
        <taxon>Verrucalvaceae</taxon>
        <taxon>Aphanomyces</taxon>
    </lineage>
</organism>
<reference evidence="2 3" key="1">
    <citation type="submission" date="2019-07" db="EMBL/GenBank/DDBJ databases">
        <title>Genomics analysis of Aphanomyces spp. identifies a new class of oomycete effector associated with host adaptation.</title>
        <authorList>
            <person name="Gaulin E."/>
        </authorList>
    </citation>
    <scope>NUCLEOTIDE SEQUENCE [LARGE SCALE GENOMIC DNA]</scope>
    <source>
        <strain evidence="2 3">ATCC 201684</strain>
    </source>
</reference>
<dbReference type="EMBL" id="VJMJ01000117">
    <property type="protein sequence ID" value="KAF0734150.1"/>
    <property type="molecule type" value="Genomic_DNA"/>
</dbReference>
<feature type="transmembrane region" description="Helical" evidence="1">
    <location>
        <begin position="320"/>
        <end position="338"/>
    </location>
</feature>
<keyword evidence="1" id="KW-0812">Transmembrane</keyword>
<accession>A0A6G0X2W8</accession>
<sequence length="478" mass="52252">MDKSAILEDAHEEAQYVEAADVQVEYKSLPFFQRVFVFLRPWWWRDTKPYLTLQEFSGAFGDLGNYLPLVMALAVTKQIAFGPTFFFSGIFTLIIALYFDVPIPVLPLRTVSAVAIASKYSKTEIAAAGLLHGLVIFGLGITNLVTVVARYIPFCLVRGVQLGVGIGLLQNGVKQAYVHSAAVTVNNKTHVITVKRSTDQLVWWGTDSIFVSIVLVLFCLGCMHRKGIPVALIVFIYGVIIAAINYHQNKVEWNLPDLSFGPDLTGMPDWPSGEDFKNAFINMVLPQIPLSLLNGVLALEMLAKDYFPHHKAPPASARRISISMGFGDLLFCGFGMLAMGHGAGGLAAQYAFGARTNFAMLFLGTTKLLVFFILGSTLVQLLQDGIFPTCVIGVQVMFAGLFLSIVGLDLETRKHKGDVVVLLVTAATSLAIDTGRGFLIGAVTYLILRFAVNDPSTYKMISGPVERRNDAADPHHEN</sequence>